<protein>
    <recommendedName>
        <fullName evidence="3">Leucine-rich repeat domain-containing protein</fullName>
    </recommendedName>
</protein>
<gene>
    <name evidence="1" type="ORF">BSZ32_02030</name>
</gene>
<dbReference type="InterPro" id="IPR032675">
    <property type="entry name" value="LRR_dom_sf"/>
</dbReference>
<evidence type="ECO:0000313" key="1">
    <source>
        <dbReference type="EMBL" id="PQJ27393.1"/>
    </source>
</evidence>
<comment type="caution">
    <text evidence="1">The sequence shown here is derived from an EMBL/GenBank/DDBJ whole genome shotgun (WGS) entry which is preliminary data.</text>
</comment>
<accession>A0A2S7TZL4</accession>
<proteinExistence type="predicted"/>
<dbReference type="EMBL" id="MQWA01000001">
    <property type="protein sequence ID" value="PQJ27393.1"/>
    <property type="molecule type" value="Genomic_DNA"/>
</dbReference>
<dbReference type="Gene3D" id="3.80.10.10">
    <property type="entry name" value="Ribonuclease Inhibitor"/>
    <property type="match status" value="1"/>
</dbReference>
<evidence type="ECO:0000313" key="2">
    <source>
        <dbReference type="Proteomes" id="UP000239907"/>
    </source>
</evidence>
<dbReference type="AlphaFoldDB" id="A0A2S7TZL4"/>
<dbReference type="SUPFAM" id="SSF52058">
    <property type="entry name" value="L domain-like"/>
    <property type="match status" value="1"/>
</dbReference>
<keyword evidence="2" id="KW-1185">Reference proteome</keyword>
<dbReference type="Proteomes" id="UP000239907">
    <property type="component" value="Unassembled WGS sequence"/>
</dbReference>
<sequence length="128" mass="14692">MKITGPGLEHLAGLKKLKELVLYNIGFSDFSPLSKLKNLERIYAPMIFNARSSLQGMKSLAQLKKLRYWHLSWSSIRAEEPEKSNHPIPSCAGSSHYSGGDRHFYNSDEKIVSYYRSANRLLRHIRRG</sequence>
<name>A0A2S7TZL4_9BACT</name>
<evidence type="ECO:0008006" key="3">
    <source>
        <dbReference type="Google" id="ProtNLM"/>
    </source>
</evidence>
<reference evidence="1 2" key="1">
    <citation type="submission" date="2016-12" db="EMBL/GenBank/DDBJ databases">
        <title>Study of bacterial adaptation to deep sea.</title>
        <authorList>
            <person name="Song J."/>
            <person name="Yoshizawa S."/>
            <person name="Kogure K."/>
        </authorList>
    </citation>
    <scope>NUCLEOTIDE SEQUENCE [LARGE SCALE GENOMIC DNA]</scope>
    <source>
        <strain evidence="1 2">SAORIC-165</strain>
    </source>
</reference>
<organism evidence="1 2">
    <name type="scientific">Rubritalea profundi</name>
    <dbReference type="NCBI Taxonomy" id="1658618"/>
    <lineage>
        <taxon>Bacteria</taxon>
        <taxon>Pseudomonadati</taxon>
        <taxon>Verrucomicrobiota</taxon>
        <taxon>Verrucomicrobiia</taxon>
        <taxon>Verrucomicrobiales</taxon>
        <taxon>Rubritaleaceae</taxon>
        <taxon>Rubritalea</taxon>
    </lineage>
</organism>